<sequence length="178" mass="20019">MTGFMTGMTLKDLDIRHPRPSLKINNQTTLVKTNIITNKISWKLQEKEKEKKEPTKVGVGGVPSSIDLPSLFCAIGNRFPFLAGLPAHMLPDYDLEEARIQLSATSPSSCKDIRPISSTAVKLFWKIAILLLHIEWGPFVWRFMDVGLSNKGNEKLNVIEWGQLFLSGDLWDEIGIVQ</sequence>
<dbReference type="Proteomes" id="UP001054945">
    <property type="component" value="Unassembled WGS sequence"/>
</dbReference>
<gene>
    <name evidence="1" type="ORF">CEXT_797081</name>
</gene>
<accession>A0AAV4XFH8</accession>
<keyword evidence="2" id="KW-1185">Reference proteome</keyword>
<evidence type="ECO:0000313" key="1">
    <source>
        <dbReference type="EMBL" id="GIY93790.1"/>
    </source>
</evidence>
<protein>
    <submittedName>
        <fullName evidence="1">Uncharacterized protein</fullName>
    </submittedName>
</protein>
<name>A0AAV4XFH8_CAEEX</name>
<reference evidence="1 2" key="1">
    <citation type="submission" date="2021-06" db="EMBL/GenBank/DDBJ databases">
        <title>Caerostris extrusa draft genome.</title>
        <authorList>
            <person name="Kono N."/>
            <person name="Arakawa K."/>
        </authorList>
    </citation>
    <scope>NUCLEOTIDE SEQUENCE [LARGE SCALE GENOMIC DNA]</scope>
</reference>
<proteinExistence type="predicted"/>
<comment type="caution">
    <text evidence="1">The sequence shown here is derived from an EMBL/GenBank/DDBJ whole genome shotgun (WGS) entry which is preliminary data.</text>
</comment>
<organism evidence="1 2">
    <name type="scientific">Caerostris extrusa</name>
    <name type="common">Bark spider</name>
    <name type="synonym">Caerostris bankana</name>
    <dbReference type="NCBI Taxonomy" id="172846"/>
    <lineage>
        <taxon>Eukaryota</taxon>
        <taxon>Metazoa</taxon>
        <taxon>Ecdysozoa</taxon>
        <taxon>Arthropoda</taxon>
        <taxon>Chelicerata</taxon>
        <taxon>Arachnida</taxon>
        <taxon>Araneae</taxon>
        <taxon>Araneomorphae</taxon>
        <taxon>Entelegynae</taxon>
        <taxon>Araneoidea</taxon>
        <taxon>Araneidae</taxon>
        <taxon>Caerostris</taxon>
    </lineage>
</organism>
<dbReference type="EMBL" id="BPLR01017706">
    <property type="protein sequence ID" value="GIY93790.1"/>
    <property type="molecule type" value="Genomic_DNA"/>
</dbReference>
<evidence type="ECO:0000313" key="2">
    <source>
        <dbReference type="Proteomes" id="UP001054945"/>
    </source>
</evidence>
<dbReference type="AlphaFoldDB" id="A0AAV4XFH8"/>